<evidence type="ECO:0000256" key="1">
    <source>
        <dbReference type="ARBA" id="ARBA00022737"/>
    </source>
</evidence>
<dbReference type="AlphaFoldDB" id="A0A8S1X533"/>
<evidence type="ECO:0000256" key="3">
    <source>
        <dbReference type="SAM" id="Phobius"/>
    </source>
</evidence>
<dbReference type="InterPro" id="IPR051685">
    <property type="entry name" value="Ycf3/AcsC/BcsC/TPR_MFPF"/>
</dbReference>
<keyword evidence="3" id="KW-1133">Transmembrane helix</keyword>
<proteinExistence type="predicted"/>
<evidence type="ECO:0000256" key="2">
    <source>
        <dbReference type="ARBA" id="ARBA00022803"/>
    </source>
</evidence>
<reference evidence="4" key="1">
    <citation type="submission" date="2021-01" db="EMBL/GenBank/DDBJ databases">
        <authorList>
            <consortium name="Genoscope - CEA"/>
            <person name="William W."/>
        </authorList>
    </citation>
    <scope>NUCLEOTIDE SEQUENCE</scope>
</reference>
<gene>
    <name evidence="4" type="ORF">POCTA_138.1.T1140006</name>
</gene>
<accession>A0A8S1X533</accession>
<name>A0A8S1X533_PAROT</name>
<feature type="transmembrane region" description="Helical" evidence="3">
    <location>
        <begin position="271"/>
        <end position="293"/>
    </location>
</feature>
<protein>
    <recommendedName>
        <fullName evidence="6">Tetratricopeptide repeat protein</fullName>
    </recommendedName>
</protein>
<dbReference type="PANTHER" id="PTHR44943">
    <property type="entry name" value="CELLULOSE SYNTHASE OPERON PROTEIN C"/>
    <property type="match status" value="1"/>
</dbReference>
<dbReference type="Proteomes" id="UP000683925">
    <property type="component" value="Unassembled WGS sequence"/>
</dbReference>
<evidence type="ECO:0000313" key="4">
    <source>
        <dbReference type="EMBL" id="CAD8197234.1"/>
    </source>
</evidence>
<comment type="caution">
    <text evidence="4">The sequence shown here is derived from an EMBL/GenBank/DDBJ whole genome shotgun (WGS) entry which is preliminary data.</text>
</comment>
<evidence type="ECO:0000313" key="5">
    <source>
        <dbReference type="Proteomes" id="UP000683925"/>
    </source>
</evidence>
<dbReference type="OrthoDB" id="417155at2759"/>
<keyword evidence="1" id="KW-0677">Repeat</keyword>
<dbReference type="EMBL" id="CAJJDP010000114">
    <property type="protein sequence ID" value="CAD8197234.1"/>
    <property type="molecule type" value="Genomic_DNA"/>
</dbReference>
<keyword evidence="5" id="KW-1185">Reference proteome</keyword>
<dbReference type="SMART" id="SM00028">
    <property type="entry name" value="TPR"/>
    <property type="match status" value="2"/>
</dbReference>
<dbReference type="InterPro" id="IPR019734">
    <property type="entry name" value="TPR_rpt"/>
</dbReference>
<sequence length="429" mass="50735">MNRLEEALQFMIQQLLKSRICRQLRLQSKYSVIGRSFVKLRFSHNSKSKIFSEKIFNLLIYLCENKNTKIQGLNQWLNQYYAIMRTLISQTNIIGKPQHYSCLSHIIIQKLNRFEKNSYNIQIKQFRQMMKIPIIILDKASVLCSLNRYQEALEQHDVSISKNPENLEYRNLKACTLFKMKRLQEALECFYSSIQENSDSTYLKIDESLKYSDLTIQICPEIQIVIIIRQQLQSKQKNQTKPQVILIQLFKNNLKIQYICKEKVLKIKQIFAAYVLFILSVLLLSLVLFDLAVQSDPEQPFIFVQSIWQQLQNIDRLVRFQSISRHRITIQGLKIAKLKVTSLTLKNTLIQIENKKVSLQQGNQKGSCFDYSLLFKIQKRNQIALIQNNYIHQYLNFKICAKCQFNKQNIVYFVNLKYMEYGLYAIQTC</sequence>
<keyword evidence="3" id="KW-0812">Transmembrane</keyword>
<organism evidence="4 5">
    <name type="scientific">Paramecium octaurelia</name>
    <dbReference type="NCBI Taxonomy" id="43137"/>
    <lineage>
        <taxon>Eukaryota</taxon>
        <taxon>Sar</taxon>
        <taxon>Alveolata</taxon>
        <taxon>Ciliophora</taxon>
        <taxon>Intramacronucleata</taxon>
        <taxon>Oligohymenophorea</taxon>
        <taxon>Peniculida</taxon>
        <taxon>Parameciidae</taxon>
        <taxon>Paramecium</taxon>
    </lineage>
</organism>
<dbReference type="PANTHER" id="PTHR44943:SF4">
    <property type="entry name" value="TPR REPEAT-CONTAINING PROTEIN MJ0798"/>
    <property type="match status" value="1"/>
</dbReference>
<keyword evidence="2" id="KW-0802">TPR repeat</keyword>
<keyword evidence="3" id="KW-0472">Membrane</keyword>
<evidence type="ECO:0008006" key="6">
    <source>
        <dbReference type="Google" id="ProtNLM"/>
    </source>
</evidence>